<dbReference type="SUPFAM" id="SSF47226">
    <property type="entry name" value="Histidine-containing phosphotransfer domain, HPT domain"/>
    <property type="match status" value="1"/>
</dbReference>
<protein>
    <submittedName>
        <fullName evidence="10">Serine/threonine protein kinase</fullName>
    </submittedName>
</protein>
<dbReference type="STRING" id="502025.Hoch_1709"/>
<evidence type="ECO:0000256" key="3">
    <source>
        <dbReference type="ARBA" id="ARBA00022777"/>
    </source>
</evidence>
<evidence type="ECO:0000259" key="9">
    <source>
        <dbReference type="PROSITE" id="PS50110"/>
    </source>
</evidence>
<dbReference type="HOGENOM" id="CLU_408694_0_0_7"/>
<evidence type="ECO:0000313" key="10">
    <source>
        <dbReference type="EMBL" id="ACY14259.1"/>
    </source>
</evidence>
<dbReference type="Pfam" id="PF00069">
    <property type="entry name" value="Pkinase"/>
    <property type="match status" value="1"/>
</dbReference>
<dbReference type="PROSITE" id="PS00109">
    <property type="entry name" value="PROTEIN_KINASE_TYR"/>
    <property type="match status" value="1"/>
</dbReference>
<dbReference type="InterPro" id="IPR000719">
    <property type="entry name" value="Prot_kinase_dom"/>
</dbReference>
<evidence type="ECO:0000256" key="5">
    <source>
        <dbReference type="PROSITE-ProRule" id="PRU00169"/>
    </source>
</evidence>
<dbReference type="KEGG" id="hoh:Hoch_1709"/>
<keyword evidence="2 6" id="KW-0547">Nucleotide-binding</keyword>
<dbReference type="PROSITE" id="PS50011">
    <property type="entry name" value="PROTEIN_KINASE_DOM"/>
    <property type="match status" value="1"/>
</dbReference>
<dbReference type="EMBL" id="CP001804">
    <property type="protein sequence ID" value="ACY14259.1"/>
    <property type="molecule type" value="Genomic_DNA"/>
</dbReference>
<organism evidence="10 11">
    <name type="scientific">Haliangium ochraceum (strain DSM 14365 / JCM 11303 / SMP-2)</name>
    <dbReference type="NCBI Taxonomy" id="502025"/>
    <lineage>
        <taxon>Bacteria</taxon>
        <taxon>Pseudomonadati</taxon>
        <taxon>Myxococcota</taxon>
        <taxon>Polyangia</taxon>
        <taxon>Haliangiales</taxon>
        <taxon>Kofleriaceae</taxon>
        <taxon>Haliangium</taxon>
    </lineage>
</organism>
<dbReference type="eggNOG" id="COG0515">
    <property type="taxonomic scope" value="Bacteria"/>
</dbReference>
<dbReference type="eggNOG" id="COG3437">
    <property type="taxonomic scope" value="Bacteria"/>
</dbReference>
<feature type="domain" description="Protein kinase" evidence="8">
    <location>
        <begin position="29"/>
        <end position="294"/>
    </location>
</feature>
<dbReference type="CDD" id="cd14014">
    <property type="entry name" value="STKc_PknB_like"/>
    <property type="match status" value="1"/>
</dbReference>
<evidence type="ECO:0000256" key="1">
    <source>
        <dbReference type="ARBA" id="ARBA00022679"/>
    </source>
</evidence>
<feature type="binding site" evidence="6">
    <location>
        <position position="58"/>
    </location>
    <ligand>
        <name>ATP</name>
        <dbReference type="ChEBI" id="CHEBI:30616"/>
    </ligand>
</feature>
<dbReference type="Proteomes" id="UP000001880">
    <property type="component" value="Chromosome"/>
</dbReference>
<dbReference type="PANTHER" id="PTHR43289">
    <property type="entry name" value="MITOGEN-ACTIVATED PROTEIN KINASE KINASE KINASE 20-RELATED"/>
    <property type="match status" value="1"/>
</dbReference>
<dbReference type="InterPro" id="IPR017441">
    <property type="entry name" value="Protein_kinase_ATP_BS"/>
</dbReference>
<evidence type="ECO:0000256" key="7">
    <source>
        <dbReference type="SAM" id="MobiDB-lite"/>
    </source>
</evidence>
<dbReference type="InterPro" id="IPR001789">
    <property type="entry name" value="Sig_transdc_resp-reg_receiver"/>
</dbReference>
<keyword evidence="3 10" id="KW-0418">Kinase</keyword>
<dbReference type="InterPro" id="IPR011006">
    <property type="entry name" value="CheY-like_superfamily"/>
</dbReference>
<dbReference type="OrthoDB" id="5451015at2"/>
<dbReference type="PROSITE" id="PS00107">
    <property type="entry name" value="PROTEIN_KINASE_ATP"/>
    <property type="match status" value="1"/>
</dbReference>
<keyword evidence="4 6" id="KW-0067">ATP-binding</keyword>
<dbReference type="GO" id="GO:0005524">
    <property type="term" value="F:ATP binding"/>
    <property type="evidence" value="ECO:0007669"/>
    <property type="project" value="UniProtKB-UniRule"/>
</dbReference>
<feature type="domain" description="Response regulatory" evidence="9">
    <location>
        <begin position="418"/>
        <end position="531"/>
    </location>
</feature>
<gene>
    <name evidence="10" type="ordered locus">Hoch_1709</name>
</gene>
<dbReference type="AlphaFoldDB" id="D0LX12"/>
<keyword evidence="11" id="KW-1185">Reference proteome</keyword>
<dbReference type="PANTHER" id="PTHR43289:SF6">
    <property type="entry name" value="SERINE_THREONINE-PROTEIN KINASE NEKL-3"/>
    <property type="match status" value="1"/>
</dbReference>
<name>D0LX12_HALO1</name>
<dbReference type="InterPro" id="IPR011009">
    <property type="entry name" value="Kinase-like_dom_sf"/>
</dbReference>
<proteinExistence type="predicted"/>
<dbReference type="Gene3D" id="3.40.50.2300">
    <property type="match status" value="1"/>
</dbReference>
<dbReference type="Gene3D" id="3.30.200.20">
    <property type="entry name" value="Phosphorylase Kinase, domain 1"/>
    <property type="match status" value="1"/>
</dbReference>
<dbReference type="RefSeq" id="WP_012826867.1">
    <property type="nucleotide sequence ID" value="NC_013440.1"/>
</dbReference>
<keyword evidence="10" id="KW-0723">Serine/threonine-protein kinase</keyword>
<dbReference type="GO" id="GO:0000160">
    <property type="term" value="P:phosphorelay signal transduction system"/>
    <property type="evidence" value="ECO:0007669"/>
    <property type="project" value="InterPro"/>
</dbReference>
<evidence type="ECO:0000256" key="6">
    <source>
        <dbReference type="PROSITE-ProRule" id="PRU10141"/>
    </source>
</evidence>
<reference evidence="10 11" key="1">
    <citation type="journal article" date="2010" name="Stand. Genomic Sci.">
        <title>Complete genome sequence of Haliangium ochraceum type strain (SMP-2).</title>
        <authorList>
            <consortium name="US DOE Joint Genome Institute (JGI-PGF)"/>
            <person name="Ivanova N."/>
            <person name="Daum C."/>
            <person name="Lang E."/>
            <person name="Abt B."/>
            <person name="Kopitz M."/>
            <person name="Saunders E."/>
            <person name="Lapidus A."/>
            <person name="Lucas S."/>
            <person name="Glavina Del Rio T."/>
            <person name="Nolan M."/>
            <person name="Tice H."/>
            <person name="Copeland A."/>
            <person name="Cheng J.F."/>
            <person name="Chen F."/>
            <person name="Bruce D."/>
            <person name="Goodwin L."/>
            <person name="Pitluck S."/>
            <person name="Mavromatis K."/>
            <person name="Pati A."/>
            <person name="Mikhailova N."/>
            <person name="Chen A."/>
            <person name="Palaniappan K."/>
            <person name="Land M."/>
            <person name="Hauser L."/>
            <person name="Chang Y.J."/>
            <person name="Jeffries C.D."/>
            <person name="Detter J.C."/>
            <person name="Brettin T."/>
            <person name="Rohde M."/>
            <person name="Goker M."/>
            <person name="Bristow J."/>
            <person name="Markowitz V."/>
            <person name="Eisen J.A."/>
            <person name="Hugenholtz P."/>
            <person name="Kyrpides N.C."/>
            <person name="Klenk H.P."/>
        </authorList>
    </citation>
    <scope>NUCLEOTIDE SEQUENCE [LARGE SCALE GENOMIC DNA]</scope>
    <source>
        <strain evidence="11">DSM 14365 / CIP 107738 / JCM 11303 / AJ 13395 / SMP-2</strain>
    </source>
</reference>
<evidence type="ECO:0000313" key="11">
    <source>
        <dbReference type="Proteomes" id="UP000001880"/>
    </source>
</evidence>
<feature type="region of interest" description="Disordered" evidence="7">
    <location>
        <begin position="313"/>
        <end position="338"/>
    </location>
</feature>
<dbReference type="SUPFAM" id="SSF56112">
    <property type="entry name" value="Protein kinase-like (PK-like)"/>
    <property type="match status" value="1"/>
</dbReference>
<accession>D0LX12</accession>
<evidence type="ECO:0000256" key="4">
    <source>
        <dbReference type="ARBA" id="ARBA00022840"/>
    </source>
</evidence>
<dbReference type="GO" id="GO:0004674">
    <property type="term" value="F:protein serine/threonine kinase activity"/>
    <property type="evidence" value="ECO:0007669"/>
    <property type="project" value="UniProtKB-KW"/>
</dbReference>
<keyword evidence="1" id="KW-0808">Transferase</keyword>
<feature type="region of interest" description="Disordered" evidence="7">
    <location>
        <begin position="361"/>
        <end position="399"/>
    </location>
</feature>
<dbReference type="InterPro" id="IPR036641">
    <property type="entry name" value="HPT_dom_sf"/>
</dbReference>
<dbReference type="PROSITE" id="PS50110">
    <property type="entry name" value="RESPONSE_REGULATORY"/>
    <property type="match status" value="1"/>
</dbReference>
<comment type="caution">
    <text evidence="5">Lacks conserved residue(s) required for the propagation of feature annotation.</text>
</comment>
<dbReference type="SUPFAM" id="SSF52172">
    <property type="entry name" value="CheY-like"/>
    <property type="match status" value="1"/>
</dbReference>
<sequence>MASSNREDDDQKGPLGEAPRVGDVVLGSFELLETIGCGGFATAYLAHQIGTDRKAVVKVPHRHLLDGKMGAQLRARFAAELRASSRVNHPNIATVYTAGDTHGSIPVIAMEYIRGRALRSVLKKRVPLPPRSVAKLAYQMASALAAIHEADIVHRDVTPGNIILGTTPSKRERYVLLDFGVARLSDSPSQTIGPLGTPRYMPREQIKGRTVPKSDMFALGAILWWAVTGQEFLCEIDDIHSLLLSQVQRSEAPDPRSLKPGLATPVAEVIKRLLSTSPLARPTAREFLAMWPRVTRAWAEALHRRNSSPHLGLPAGDLHTAEAGDPASLAPTPLGVSHEAGQLDDMVDERPNDYAEYADLAAPGAERDGSDSLPGGDGDAARAHGAASAGEPGEGLGAELDDDAQTLSREVTLPRPTSALVVDTNPVRRGALVAALTAQNCQVFEGEPGDAPGLALDRAPDLILCSQSLDDGTGMEVLQAIHERLGWRAWPTTVLVVRKGGAPENWQRAAEHCIALPDEADALRGVVEAVQPPSQRAPAAVELVKLDRSSENSQTTEDDSLSRCAALKSLGSFGVEPLRATIAHFGGVMPEWLQDLSEALERADAPAICSLSRRIGEAGELVGATHLARLGEIVTQLGEAGLLEQLDGFVHEIEAEFTRVFHELLQIDGIHT</sequence>
<evidence type="ECO:0000259" key="8">
    <source>
        <dbReference type="PROSITE" id="PS50011"/>
    </source>
</evidence>
<evidence type="ECO:0000256" key="2">
    <source>
        <dbReference type="ARBA" id="ARBA00022741"/>
    </source>
</evidence>
<dbReference type="Gene3D" id="1.10.510.10">
    <property type="entry name" value="Transferase(Phosphotransferase) domain 1"/>
    <property type="match status" value="1"/>
</dbReference>
<dbReference type="InterPro" id="IPR008266">
    <property type="entry name" value="Tyr_kinase_AS"/>
</dbReference>